<evidence type="ECO:0000313" key="4">
    <source>
        <dbReference type="EMBL" id="KDR38181.1"/>
    </source>
</evidence>
<dbReference type="RefSeq" id="WP_035942788.1">
    <property type="nucleotide sequence ID" value="NZ_CADFFX010000051.1"/>
</dbReference>
<keyword evidence="5" id="KW-1185">Reference proteome</keyword>
<dbReference type="AlphaFoldDB" id="A0A069PLP4"/>
<gene>
    <name evidence="4" type="ORF">BG61_02980</name>
</gene>
<evidence type="ECO:0000256" key="1">
    <source>
        <dbReference type="ARBA" id="ARBA00022553"/>
    </source>
</evidence>
<comment type="caution">
    <text evidence="4">The sequence shown here is derived from an EMBL/GenBank/DDBJ whole genome shotgun (WGS) entry which is preliminary data.</text>
</comment>
<feature type="modified residue" description="4-aspartylphosphate" evidence="2">
    <location>
        <position position="59"/>
    </location>
</feature>
<proteinExistence type="predicted"/>
<dbReference type="InterPro" id="IPR050595">
    <property type="entry name" value="Bact_response_regulator"/>
</dbReference>
<dbReference type="EMBL" id="JFHC01000103">
    <property type="protein sequence ID" value="KDR38181.1"/>
    <property type="molecule type" value="Genomic_DNA"/>
</dbReference>
<dbReference type="GO" id="GO:0016301">
    <property type="term" value="F:kinase activity"/>
    <property type="evidence" value="ECO:0007669"/>
    <property type="project" value="UniProtKB-KW"/>
</dbReference>
<dbReference type="Gene3D" id="3.40.50.2300">
    <property type="match status" value="1"/>
</dbReference>
<accession>A0A069PLP4</accession>
<sequence length="127" mass="13829">MRKFKSLVVVVDNDEQVCRAIKRLLRSSGFASETFRAVDQLLEMIDLTPSFRPACIVLDIGGPGLTGLDAHHRLADSGIPVIVMTARDEIGLREQALASGAIAYLRKPFNGQILIKAVQLAINGSRD</sequence>
<keyword evidence="1 2" id="KW-0597">Phosphoprotein</keyword>
<evidence type="ECO:0000256" key="2">
    <source>
        <dbReference type="PROSITE-ProRule" id="PRU00169"/>
    </source>
</evidence>
<dbReference type="Proteomes" id="UP000027466">
    <property type="component" value="Unassembled WGS sequence"/>
</dbReference>
<dbReference type="SMART" id="SM00448">
    <property type="entry name" value="REC"/>
    <property type="match status" value="1"/>
</dbReference>
<dbReference type="InterPro" id="IPR001789">
    <property type="entry name" value="Sig_transdc_resp-reg_receiver"/>
</dbReference>
<keyword evidence="4" id="KW-0808">Transferase</keyword>
<dbReference type="Pfam" id="PF00072">
    <property type="entry name" value="Response_reg"/>
    <property type="match status" value="1"/>
</dbReference>
<dbReference type="GO" id="GO:0000160">
    <property type="term" value="P:phosphorelay signal transduction system"/>
    <property type="evidence" value="ECO:0007669"/>
    <property type="project" value="InterPro"/>
</dbReference>
<dbReference type="PROSITE" id="PS50110">
    <property type="entry name" value="RESPONSE_REGULATORY"/>
    <property type="match status" value="1"/>
</dbReference>
<dbReference type="SUPFAM" id="SSF52172">
    <property type="entry name" value="CheY-like"/>
    <property type="match status" value="1"/>
</dbReference>
<keyword evidence="4" id="KW-0418">Kinase</keyword>
<evidence type="ECO:0000313" key="5">
    <source>
        <dbReference type="Proteomes" id="UP000027466"/>
    </source>
</evidence>
<dbReference type="PANTHER" id="PTHR44591">
    <property type="entry name" value="STRESS RESPONSE REGULATOR PROTEIN 1"/>
    <property type="match status" value="1"/>
</dbReference>
<dbReference type="InterPro" id="IPR011006">
    <property type="entry name" value="CheY-like_superfamily"/>
</dbReference>
<name>A0A069PLP4_9BURK</name>
<evidence type="ECO:0000259" key="3">
    <source>
        <dbReference type="PROSITE" id="PS50110"/>
    </source>
</evidence>
<reference evidence="4 5" key="1">
    <citation type="submission" date="2014-03" db="EMBL/GenBank/DDBJ databases">
        <title>Draft Genome Sequences of Four Burkholderia Strains.</title>
        <authorList>
            <person name="Liu X.Y."/>
            <person name="Li C.X."/>
            <person name="Xu J.H."/>
        </authorList>
    </citation>
    <scope>NUCLEOTIDE SEQUENCE [LARGE SCALE GENOMIC DNA]</scope>
    <source>
        <strain evidence="4 5">DSM 50014</strain>
    </source>
</reference>
<feature type="domain" description="Response regulatory" evidence="3">
    <location>
        <begin position="7"/>
        <end position="122"/>
    </location>
</feature>
<organism evidence="4 5">
    <name type="scientific">Caballeronia glathei</name>
    <dbReference type="NCBI Taxonomy" id="60547"/>
    <lineage>
        <taxon>Bacteria</taxon>
        <taxon>Pseudomonadati</taxon>
        <taxon>Pseudomonadota</taxon>
        <taxon>Betaproteobacteria</taxon>
        <taxon>Burkholderiales</taxon>
        <taxon>Burkholderiaceae</taxon>
        <taxon>Caballeronia</taxon>
    </lineage>
</organism>
<protein>
    <submittedName>
        <fullName evidence="4">Histidine kinase</fullName>
    </submittedName>
</protein>
<dbReference type="PANTHER" id="PTHR44591:SF25">
    <property type="entry name" value="CHEMOTAXIS TWO-COMPONENT RESPONSE REGULATOR"/>
    <property type="match status" value="1"/>
</dbReference>